<feature type="domain" description="HTH cro/C1-type" evidence="3">
    <location>
        <begin position="11"/>
        <end position="64"/>
    </location>
</feature>
<protein>
    <submittedName>
        <fullName evidence="4">Helix-turn-helix domain-containing protein</fullName>
    </submittedName>
</protein>
<dbReference type="InterPro" id="IPR011990">
    <property type="entry name" value="TPR-like_helical_dom_sf"/>
</dbReference>
<reference evidence="4" key="1">
    <citation type="submission" date="2021-02" db="EMBL/GenBank/DDBJ databases">
        <title>Draft genome sequence of Microbispora sp. RL4-1S isolated from rice leaves in Thailand.</title>
        <authorList>
            <person name="Muangham S."/>
            <person name="Duangmal K."/>
        </authorList>
    </citation>
    <scope>NUCLEOTIDE SEQUENCE</scope>
    <source>
        <strain evidence="4">RL4-1S</strain>
    </source>
</reference>
<evidence type="ECO:0000313" key="5">
    <source>
        <dbReference type="Proteomes" id="UP000674234"/>
    </source>
</evidence>
<keyword evidence="1" id="KW-0238">DNA-binding</keyword>
<dbReference type="RefSeq" id="WP_210153845.1">
    <property type="nucleotide sequence ID" value="NZ_JAFCNB010000001.1"/>
</dbReference>
<feature type="coiled-coil region" evidence="2">
    <location>
        <begin position="319"/>
        <end position="346"/>
    </location>
</feature>
<accession>A0A941AG60</accession>
<dbReference type="AlphaFoldDB" id="A0A941AG60"/>
<dbReference type="CDD" id="cd00093">
    <property type="entry name" value="HTH_XRE"/>
    <property type="match status" value="1"/>
</dbReference>
<dbReference type="InterPro" id="IPR010982">
    <property type="entry name" value="Lambda_DNA-bd_dom_sf"/>
</dbReference>
<dbReference type="GO" id="GO:0003677">
    <property type="term" value="F:DNA binding"/>
    <property type="evidence" value="ECO:0007669"/>
    <property type="project" value="UniProtKB-KW"/>
</dbReference>
<dbReference type="PANTHER" id="PTHR46797:SF1">
    <property type="entry name" value="METHYLPHOSPHONATE SYNTHASE"/>
    <property type="match status" value="1"/>
</dbReference>
<dbReference type="SUPFAM" id="SSF47413">
    <property type="entry name" value="lambda repressor-like DNA-binding domains"/>
    <property type="match status" value="1"/>
</dbReference>
<dbReference type="GO" id="GO:0005829">
    <property type="term" value="C:cytosol"/>
    <property type="evidence" value="ECO:0007669"/>
    <property type="project" value="TreeGrafter"/>
</dbReference>
<dbReference type="Gene3D" id="1.10.260.40">
    <property type="entry name" value="lambda repressor-like DNA-binding domains"/>
    <property type="match status" value="1"/>
</dbReference>
<keyword evidence="5" id="KW-1185">Reference proteome</keyword>
<dbReference type="InterPro" id="IPR050807">
    <property type="entry name" value="TransReg_Diox_bact_type"/>
</dbReference>
<dbReference type="PANTHER" id="PTHR46797">
    <property type="entry name" value="HTH-TYPE TRANSCRIPTIONAL REGULATOR"/>
    <property type="match status" value="1"/>
</dbReference>
<dbReference type="GO" id="GO:0003700">
    <property type="term" value="F:DNA-binding transcription factor activity"/>
    <property type="evidence" value="ECO:0007669"/>
    <property type="project" value="TreeGrafter"/>
</dbReference>
<evidence type="ECO:0000259" key="3">
    <source>
        <dbReference type="PROSITE" id="PS50943"/>
    </source>
</evidence>
<gene>
    <name evidence="4" type="ORF">JOL79_01960</name>
</gene>
<dbReference type="InterPro" id="IPR001387">
    <property type="entry name" value="Cro/C1-type_HTH"/>
</dbReference>
<proteinExistence type="predicted"/>
<keyword evidence="2" id="KW-0175">Coiled coil</keyword>
<dbReference type="EMBL" id="JAFCNB010000001">
    <property type="protein sequence ID" value="MBP2702565.1"/>
    <property type="molecule type" value="Genomic_DNA"/>
</dbReference>
<dbReference type="PROSITE" id="PS50943">
    <property type="entry name" value="HTH_CROC1"/>
    <property type="match status" value="1"/>
</dbReference>
<evidence type="ECO:0000313" key="4">
    <source>
        <dbReference type="EMBL" id="MBP2702565.1"/>
    </source>
</evidence>
<organism evidence="4 5">
    <name type="scientific">Microbispora oryzae</name>
    <dbReference type="NCBI Taxonomy" id="2806554"/>
    <lineage>
        <taxon>Bacteria</taxon>
        <taxon>Bacillati</taxon>
        <taxon>Actinomycetota</taxon>
        <taxon>Actinomycetes</taxon>
        <taxon>Streptosporangiales</taxon>
        <taxon>Streptosporangiaceae</taxon>
        <taxon>Microbispora</taxon>
    </lineage>
</organism>
<dbReference type="SMART" id="SM00530">
    <property type="entry name" value="HTH_XRE"/>
    <property type="match status" value="1"/>
</dbReference>
<sequence length="432" mass="47124">MTSQGLVGERIKTIRRQRGLSQAQLAHPELSDSYVSLIESGKRTPTPAVLELLAQKLDCSLTYLVNGVTAEQMEELELGLRFAALALENGDLEEARRLYAELLDNNNLAGLPALRQDAQYGYALATEACGNLPEAIAVLESLSRETGEAPAPERRTQIAVALCRCYREFGDFQSAVRVGESSLGPAVSRPQWTDALIELGSTLLLVYLERGDLLRARHFSAELLAAAEQLGSPRSIVAACWNAAIYAQIVGSYEEAKSLVERALAIQSENGDARNLARLRSQYAMLLFQVRPDDPLMVRELAKRALQELKESSAGKMSIARCELNIARTEMALGNAEEALDHARAARELLGDGGSSAVIGDTQIVLGQAYWMRRMDEESLAETESAVRTLDTLPTTRLIAENWQAAAETLARLGRHESSNVAFRRALACAGL</sequence>
<dbReference type="Gene3D" id="1.25.40.10">
    <property type="entry name" value="Tetratricopeptide repeat domain"/>
    <property type="match status" value="2"/>
</dbReference>
<evidence type="ECO:0000256" key="2">
    <source>
        <dbReference type="SAM" id="Coils"/>
    </source>
</evidence>
<dbReference type="Proteomes" id="UP000674234">
    <property type="component" value="Unassembled WGS sequence"/>
</dbReference>
<name>A0A941AG60_9ACTN</name>
<comment type="caution">
    <text evidence="4">The sequence shown here is derived from an EMBL/GenBank/DDBJ whole genome shotgun (WGS) entry which is preliminary data.</text>
</comment>
<dbReference type="Pfam" id="PF01381">
    <property type="entry name" value="HTH_3"/>
    <property type="match status" value="1"/>
</dbReference>
<evidence type="ECO:0000256" key="1">
    <source>
        <dbReference type="ARBA" id="ARBA00023125"/>
    </source>
</evidence>
<dbReference type="SUPFAM" id="SSF48452">
    <property type="entry name" value="TPR-like"/>
    <property type="match status" value="2"/>
</dbReference>